<evidence type="ECO:0000313" key="11">
    <source>
        <dbReference type="Proteomes" id="UP000234881"/>
    </source>
</evidence>
<evidence type="ECO:0000259" key="9">
    <source>
        <dbReference type="Pfam" id="PF22692"/>
    </source>
</evidence>
<dbReference type="GO" id="GO:0009425">
    <property type="term" value="C:bacterial-type flagellum basal body"/>
    <property type="evidence" value="ECO:0007669"/>
    <property type="project" value="UniProtKB-SubCell"/>
</dbReference>
<comment type="similarity">
    <text evidence="2 5">Belongs to the flagella basal body rod proteins family.</text>
</comment>
<evidence type="ECO:0000313" key="10">
    <source>
        <dbReference type="EMBL" id="PLW76451.1"/>
    </source>
</evidence>
<dbReference type="Pfam" id="PF07559">
    <property type="entry name" value="FlgE_D2"/>
    <property type="match status" value="1"/>
</dbReference>
<dbReference type="InterPro" id="IPR019776">
    <property type="entry name" value="Flagellar_basal_body_rod_CS"/>
</dbReference>
<dbReference type="GO" id="GO:0009424">
    <property type="term" value="C:bacterial-type flagellum hook"/>
    <property type="evidence" value="ECO:0007669"/>
    <property type="project" value="TreeGrafter"/>
</dbReference>
<dbReference type="Pfam" id="PF06429">
    <property type="entry name" value="Flg_bbr_C"/>
    <property type="match status" value="1"/>
</dbReference>
<evidence type="ECO:0000256" key="1">
    <source>
        <dbReference type="ARBA" id="ARBA00004117"/>
    </source>
</evidence>
<dbReference type="InterPro" id="IPR010930">
    <property type="entry name" value="Flg_bb/hook_C_dom"/>
</dbReference>
<dbReference type="AlphaFoldDB" id="A0A2N5XPI9"/>
<keyword evidence="10" id="KW-0969">Cilium</keyword>
<dbReference type="GO" id="GO:0005829">
    <property type="term" value="C:cytosol"/>
    <property type="evidence" value="ECO:0007669"/>
    <property type="project" value="TreeGrafter"/>
</dbReference>
<evidence type="ECO:0000259" key="7">
    <source>
        <dbReference type="Pfam" id="PF06429"/>
    </source>
</evidence>
<keyword evidence="4 5" id="KW-0975">Bacterial flagellum</keyword>
<comment type="subcellular location">
    <subcellularLocation>
        <location evidence="1 5">Bacterial flagellum basal body</location>
    </subcellularLocation>
</comment>
<reference evidence="10 11" key="1">
    <citation type="submission" date="2018-01" db="EMBL/GenBank/DDBJ databases">
        <title>The draft genome sequence of Cohaesibacter sp. H1304.</title>
        <authorList>
            <person name="Wang N.-N."/>
            <person name="Du Z.-J."/>
        </authorList>
    </citation>
    <scope>NUCLEOTIDE SEQUENCE [LARGE SCALE GENOMIC DNA]</scope>
    <source>
        <strain evidence="10 11">H1304</strain>
    </source>
</reference>
<feature type="domain" description="Flagellar hook protein FlgE D2" evidence="8">
    <location>
        <begin position="165"/>
        <end position="280"/>
    </location>
</feature>
<dbReference type="Pfam" id="PF00460">
    <property type="entry name" value="Flg_bb_rod"/>
    <property type="match status" value="1"/>
</dbReference>
<keyword evidence="11" id="KW-1185">Reference proteome</keyword>
<protein>
    <recommendedName>
        <fullName evidence="3 5">Flagellar hook protein FlgE</fullName>
    </recommendedName>
</protein>
<dbReference type="OrthoDB" id="8372879at2"/>
<dbReference type="NCBIfam" id="TIGR03506">
    <property type="entry name" value="FlgEFG_subfam"/>
    <property type="match status" value="1"/>
</dbReference>
<evidence type="ECO:0000256" key="5">
    <source>
        <dbReference type="RuleBase" id="RU362116"/>
    </source>
</evidence>
<organism evidence="10 11">
    <name type="scientific">Cohaesibacter celericrescens</name>
    <dbReference type="NCBI Taxonomy" id="2067669"/>
    <lineage>
        <taxon>Bacteria</taxon>
        <taxon>Pseudomonadati</taxon>
        <taxon>Pseudomonadota</taxon>
        <taxon>Alphaproteobacteria</taxon>
        <taxon>Hyphomicrobiales</taxon>
        <taxon>Cohaesibacteraceae</taxon>
    </lineage>
</organism>
<dbReference type="InterPro" id="IPR011491">
    <property type="entry name" value="FlgE_D2"/>
</dbReference>
<evidence type="ECO:0000259" key="6">
    <source>
        <dbReference type="Pfam" id="PF00460"/>
    </source>
</evidence>
<sequence length="414" mass="41691">MSLAGAMNSAISGLSAQTSALATVSSNLANSSTTAYKTSTTSFASLVAGSGSTKSGGVTASNISNVTSQGLLVASTTTTNLAIEGDGFFIVSTEGDSSSRYYTRNGEFSVDEEGYLTNGESYLLGWETDDDGNVSGGASSVNLTKIDVSSVQSSAAATTEVDTNATLPADAAVGDAFESSFEVYDSLGTASTVTATYTKTGTNAWTVSYASPLSADTSSTIGTVTSASDVDLTFDTDGNLLSTTPASATLAITGWTTGAADSSISLGFDDLTQNSSNDSASAEIVVDTISADGRAYGTLSGVEIDTDGSVIASFSNGESRAIYKIPVATFTNADGLIEGNSGLYSVSTNSGNATLHIAGTGGAGVLQSSQLESSNVDTSTEFSSMLAAQQAYSSASQIISTSKEMFDSLISAVR</sequence>
<dbReference type="PROSITE" id="PS00588">
    <property type="entry name" value="FLAGELLA_BB_ROD"/>
    <property type="match status" value="1"/>
</dbReference>
<dbReference type="InterPro" id="IPR037058">
    <property type="entry name" value="Falgellar_hook_FlgE_sf"/>
</dbReference>
<evidence type="ECO:0000256" key="2">
    <source>
        <dbReference type="ARBA" id="ARBA00009677"/>
    </source>
</evidence>
<dbReference type="InterPro" id="IPR020013">
    <property type="entry name" value="Flagellar_FlgE/F/G"/>
</dbReference>
<dbReference type="InterPro" id="IPR037925">
    <property type="entry name" value="FlgE/F/G-like"/>
</dbReference>
<dbReference type="EMBL" id="PKUQ01000031">
    <property type="protein sequence ID" value="PLW76451.1"/>
    <property type="molecule type" value="Genomic_DNA"/>
</dbReference>
<dbReference type="Gene3D" id="2.60.98.20">
    <property type="entry name" value="Flagellar hook protein FlgE"/>
    <property type="match status" value="1"/>
</dbReference>
<feature type="domain" description="Flagellar basal-body/hook protein C-terminal" evidence="7">
    <location>
        <begin position="368"/>
        <end position="411"/>
    </location>
</feature>
<dbReference type="InterPro" id="IPR001444">
    <property type="entry name" value="Flag_bb_rod_N"/>
</dbReference>
<evidence type="ECO:0000256" key="3">
    <source>
        <dbReference type="ARBA" id="ARBA00019015"/>
    </source>
</evidence>
<evidence type="ECO:0000256" key="4">
    <source>
        <dbReference type="ARBA" id="ARBA00023143"/>
    </source>
</evidence>
<evidence type="ECO:0000259" key="8">
    <source>
        <dbReference type="Pfam" id="PF07559"/>
    </source>
</evidence>
<dbReference type="Pfam" id="PF22692">
    <property type="entry name" value="LlgE_F_G_D1"/>
    <property type="match status" value="1"/>
</dbReference>
<proteinExistence type="inferred from homology"/>
<dbReference type="GO" id="GO:0071978">
    <property type="term" value="P:bacterial-type flagellum-dependent swarming motility"/>
    <property type="evidence" value="ECO:0007669"/>
    <property type="project" value="TreeGrafter"/>
</dbReference>
<feature type="domain" description="Flagellar hook protein FlgE/F/G-like D1" evidence="9">
    <location>
        <begin position="82"/>
        <end position="124"/>
    </location>
</feature>
<feature type="domain" description="Flagellar basal body rod protein N-terminal" evidence="6">
    <location>
        <begin position="7"/>
        <end position="37"/>
    </location>
</feature>
<accession>A0A2N5XPI9</accession>
<dbReference type="InterPro" id="IPR053967">
    <property type="entry name" value="LlgE_F_G-like_D1"/>
</dbReference>
<gene>
    <name evidence="10" type="ORF">C0081_16400</name>
</gene>
<dbReference type="Proteomes" id="UP000234881">
    <property type="component" value="Unassembled WGS sequence"/>
</dbReference>
<comment type="function">
    <text evidence="5">A flexible structure which links the flagellar filament to the drive apparatus in the basal body.</text>
</comment>
<name>A0A2N5XPI9_9HYPH</name>
<dbReference type="SUPFAM" id="SSF117143">
    <property type="entry name" value="Flagellar hook protein flgE"/>
    <property type="match status" value="1"/>
</dbReference>
<comment type="caution">
    <text evidence="10">The sequence shown here is derived from an EMBL/GenBank/DDBJ whole genome shotgun (WGS) entry which is preliminary data.</text>
</comment>
<dbReference type="PANTHER" id="PTHR30435">
    <property type="entry name" value="FLAGELLAR PROTEIN"/>
    <property type="match status" value="1"/>
</dbReference>
<dbReference type="RefSeq" id="WP_101534886.1">
    <property type="nucleotide sequence ID" value="NZ_JBFHIU010000068.1"/>
</dbReference>
<keyword evidence="10" id="KW-0966">Cell projection</keyword>
<dbReference type="PANTHER" id="PTHR30435:SF1">
    <property type="entry name" value="FLAGELLAR HOOK PROTEIN FLGE"/>
    <property type="match status" value="1"/>
</dbReference>
<dbReference type="NCBIfam" id="NF004242">
    <property type="entry name" value="PRK05682.2-1"/>
    <property type="match status" value="1"/>
</dbReference>
<keyword evidence="10" id="KW-0282">Flagellum</keyword>